<gene>
    <name evidence="1" type="ORF">NDU88_001225</name>
</gene>
<feature type="non-terminal residue" evidence="1">
    <location>
        <position position="65"/>
    </location>
</feature>
<dbReference type="EMBL" id="JANPWB010000010">
    <property type="protein sequence ID" value="KAJ1134778.1"/>
    <property type="molecule type" value="Genomic_DNA"/>
</dbReference>
<comment type="caution">
    <text evidence="1">The sequence shown here is derived from an EMBL/GenBank/DDBJ whole genome shotgun (WGS) entry which is preliminary data.</text>
</comment>
<sequence length="65" mass="6939">MAKLRYLDRAVLCPLMNGHVRVSGGRVSPLKSVDVGVCSVFLLVKGKVVSRTGRSAALLNSTKRA</sequence>
<organism evidence="1 2">
    <name type="scientific">Pleurodeles waltl</name>
    <name type="common">Iberian ribbed newt</name>
    <dbReference type="NCBI Taxonomy" id="8319"/>
    <lineage>
        <taxon>Eukaryota</taxon>
        <taxon>Metazoa</taxon>
        <taxon>Chordata</taxon>
        <taxon>Craniata</taxon>
        <taxon>Vertebrata</taxon>
        <taxon>Euteleostomi</taxon>
        <taxon>Amphibia</taxon>
        <taxon>Batrachia</taxon>
        <taxon>Caudata</taxon>
        <taxon>Salamandroidea</taxon>
        <taxon>Salamandridae</taxon>
        <taxon>Pleurodelinae</taxon>
        <taxon>Pleurodeles</taxon>
    </lineage>
</organism>
<evidence type="ECO:0000313" key="1">
    <source>
        <dbReference type="EMBL" id="KAJ1134778.1"/>
    </source>
</evidence>
<accession>A0AAV7Q7Y9</accession>
<reference evidence="1" key="1">
    <citation type="journal article" date="2022" name="bioRxiv">
        <title>Sequencing and chromosome-scale assembly of the giantPleurodeles waltlgenome.</title>
        <authorList>
            <person name="Brown T."/>
            <person name="Elewa A."/>
            <person name="Iarovenko S."/>
            <person name="Subramanian E."/>
            <person name="Araus A.J."/>
            <person name="Petzold A."/>
            <person name="Susuki M."/>
            <person name="Suzuki K.-i.T."/>
            <person name="Hayashi T."/>
            <person name="Toyoda A."/>
            <person name="Oliveira C."/>
            <person name="Osipova E."/>
            <person name="Leigh N.D."/>
            <person name="Simon A."/>
            <person name="Yun M.H."/>
        </authorList>
    </citation>
    <scope>NUCLEOTIDE SEQUENCE</scope>
    <source>
        <strain evidence="1">20211129_DDA</strain>
        <tissue evidence="1">Liver</tissue>
    </source>
</reference>
<name>A0AAV7Q7Y9_PLEWA</name>
<evidence type="ECO:0000313" key="2">
    <source>
        <dbReference type="Proteomes" id="UP001066276"/>
    </source>
</evidence>
<protein>
    <submittedName>
        <fullName evidence="1">Uncharacterized protein</fullName>
    </submittedName>
</protein>
<dbReference type="Proteomes" id="UP001066276">
    <property type="component" value="Chromosome 6"/>
</dbReference>
<keyword evidence="2" id="KW-1185">Reference proteome</keyword>
<proteinExistence type="predicted"/>
<dbReference type="AlphaFoldDB" id="A0AAV7Q7Y9"/>